<comment type="subcellular location">
    <subcellularLocation>
        <location evidence="3">Cytoplasm</location>
    </subcellularLocation>
</comment>
<comment type="function">
    <text evidence="3">Plays a central role in 2-thiolation of mcm(5)S(2)U at tRNA wobble positions of tRNA(Lys), tRNA(Glu) and tRNA(Gln). May act by forming a heterodimer with NCS6 that ligates sulfur from thiocarboxylated URM1 onto the uridine of tRNAs at wobble position. Prior mcm(5) tRNA modification by the elongator complex is required for 2-thiolation. May also be involved in protein urmylation.</text>
</comment>
<gene>
    <name evidence="3" type="primary">NCS2</name>
    <name evidence="3" type="synonym">CTU2</name>
    <name evidence="4" type="ORF">CORT_0A02150</name>
</gene>
<dbReference type="HOGENOM" id="CLU_024534_1_0_1"/>
<dbReference type="KEGG" id="cot:CORT_0A02150"/>
<dbReference type="InterPro" id="IPR019407">
    <property type="entry name" value="CTU2"/>
</dbReference>
<keyword evidence="1 3" id="KW-0963">Cytoplasm</keyword>
<accession>H8WVY2</accession>
<dbReference type="GeneID" id="14537261"/>
<dbReference type="EMBL" id="HE681719">
    <property type="protein sequence ID" value="CCG20606.1"/>
    <property type="molecule type" value="Genomic_DNA"/>
</dbReference>
<dbReference type="OrthoDB" id="25129at2759"/>
<organism evidence="4 5">
    <name type="scientific">Candida orthopsilosis (strain 90-125)</name>
    <name type="common">Yeast</name>
    <dbReference type="NCBI Taxonomy" id="1136231"/>
    <lineage>
        <taxon>Eukaryota</taxon>
        <taxon>Fungi</taxon>
        <taxon>Dikarya</taxon>
        <taxon>Ascomycota</taxon>
        <taxon>Saccharomycotina</taxon>
        <taxon>Pichiomycetes</taxon>
        <taxon>Debaryomycetaceae</taxon>
        <taxon>Candida/Lodderomyces clade</taxon>
        <taxon>Candida</taxon>
    </lineage>
</organism>
<dbReference type="SUPFAM" id="SSF52402">
    <property type="entry name" value="Adenine nucleotide alpha hydrolases-like"/>
    <property type="match status" value="1"/>
</dbReference>
<dbReference type="UniPathway" id="UPA00988"/>
<dbReference type="PANTHER" id="PTHR20882">
    <property type="entry name" value="CYTOPLASMIC TRNA 2-THIOLATION PROTEIN 2"/>
    <property type="match status" value="1"/>
</dbReference>
<dbReference type="Gene3D" id="3.40.50.620">
    <property type="entry name" value="HUPs"/>
    <property type="match status" value="1"/>
</dbReference>
<dbReference type="GO" id="GO:0016779">
    <property type="term" value="F:nucleotidyltransferase activity"/>
    <property type="evidence" value="ECO:0007669"/>
    <property type="project" value="UniProtKB-UniRule"/>
</dbReference>
<name>H8WVY2_CANO9</name>
<keyword evidence="2 3" id="KW-0819">tRNA processing</keyword>
<dbReference type="GO" id="GO:0005829">
    <property type="term" value="C:cytosol"/>
    <property type="evidence" value="ECO:0007669"/>
    <property type="project" value="TreeGrafter"/>
</dbReference>
<dbReference type="AlphaFoldDB" id="H8WVY2"/>
<dbReference type="GO" id="GO:0032447">
    <property type="term" value="P:protein urmylation"/>
    <property type="evidence" value="ECO:0007669"/>
    <property type="project" value="UniProtKB-UniRule"/>
</dbReference>
<evidence type="ECO:0000256" key="2">
    <source>
        <dbReference type="ARBA" id="ARBA00022694"/>
    </source>
</evidence>
<dbReference type="RefSeq" id="XP_003866046.1">
    <property type="nucleotide sequence ID" value="XM_003865998.1"/>
</dbReference>
<dbReference type="HAMAP" id="MF_03054">
    <property type="entry name" value="CTU2"/>
    <property type="match status" value="1"/>
</dbReference>
<sequence length="447" mass="50667">MTAIEHISKQDIRCQRCKEESAILKARGEYHCKECYLRLVRGKQRKQMSSEKYKINYKKSTLGQLEKVLLAFSGGISSLVLLDVLGNLLLEQQQTHIGLQGFEIVVVNIDEKELSSLDKEVMSILPELLTRFKPVKISFKTVSLDSYVDLNSLKEIRIENDFTSLANAVDAQSCTFIDLLSRCPNKSSVEDLLTIVFEKLLLQAAYDEGCGTIVLGHSMTRIANEIIALTVKGRGSSIHRLISNRTENYNDKDIDIIYPLRDLLFAEIDEYAVLSDLKKYEVYSKVVKSRVSKNLTIRDLVSNYFTNLDVTGYSSTASTVMKIGQKLGSPESKPNTNCKVCGVEIYQDPKGWLKMITVNEPALIETEEERNYLEMYLSSVEHNPNRSFNGENIDLCYGCITTLNGVRGEDFVWPIEPELNLKYREASNEANKKQVLNEFVLTDTEDD</sequence>
<keyword evidence="5" id="KW-1185">Reference proteome</keyword>
<evidence type="ECO:0000313" key="4">
    <source>
        <dbReference type="EMBL" id="CCG20606.1"/>
    </source>
</evidence>
<evidence type="ECO:0000256" key="1">
    <source>
        <dbReference type="ARBA" id="ARBA00022490"/>
    </source>
</evidence>
<dbReference type="Pfam" id="PF10288">
    <property type="entry name" value="CTU2"/>
    <property type="match status" value="1"/>
</dbReference>
<evidence type="ECO:0000256" key="3">
    <source>
        <dbReference type="HAMAP-Rule" id="MF_03054"/>
    </source>
</evidence>
<protein>
    <recommendedName>
        <fullName evidence="3">Cytoplasmic tRNA 2-thiolation protein 2</fullName>
    </recommendedName>
</protein>
<comment type="similarity">
    <text evidence="3">Belongs to the CTU2/NCS2 family.</text>
</comment>
<dbReference type="InterPro" id="IPR014729">
    <property type="entry name" value="Rossmann-like_a/b/a_fold"/>
</dbReference>
<dbReference type="eggNOG" id="KOG2594">
    <property type="taxonomic scope" value="Eukaryota"/>
</dbReference>
<dbReference type="GO" id="GO:0016783">
    <property type="term" value="F:sulfurtransferase activity"/>
    <property type="evidence" value="ECO:0007669"/>
    <property type="project" value="TreeGrafter"/>
</dbReference>
<dbReference type="GO" id="GO:0000049">
    <property type="term" value="F:tRNA binding"/>
    <property type="evidence" value="ECO:0007669"/>
    <property type="project" value="InterPro"/>
</dbReference>
<dbReference type="GO" id="GO:0002143">
    <property type="term" value="P:tRNA wobble position uridine thiolation"/>
    <property type="evidence" value="ECO:0007669"/>
    <property type="project" value="TreeGrafter"/>
</dbReference>
<dbReference type="Proteomes" id="UP000005018">
    <property type="component" value="Chromosome 1"/>
</dbReference>
<evidence type="ECO:0000313" key="5">
    <source>
        <dbReference type="Proteomes" id="UP000005018"/>
    </source>
</evidence>
<proteinExistence type="inferred from homology"/>
<reference evidence="4 5" key="1">
    <citation type="journal article" date="2012" name="PLoS ONE">
        <title>Sequence and analysis of the genome of the pathogenic yeast Candida orthopsilosis.</title>
        <authorList>
            <person name="Riccombeni A."/>
            <person name="Vidanes G."/>
            <person name="Proux-Wera E."/>
            <person name="Wolfe K.H."/>
            <person name="Butler G."/>
        </authorList>
    </citation>
    <scope>NUCLEOTIDE SEQUENCE [LARGE SCALE GENOMIC DNA]</scope>
    <source>
        <strain evidence="4 5">Co 90-125</strain>
    </source>
</reference>
<dbReference type="PANTHER" id="PTHR20882:SF14">
    <property type="entry name" value="CYTOPLASMIC TRNA 2-THIOLATION PROTEIN 2"/>
    <property type="match status" value="1"/>
</dbReference>
<comment type="pathway">
    <text evidence="3">tRNA modification; 5-methoxycarbonylmethyl-2-thiouridine-tRNA biosynthesis.</text>
</comment>